<evidence type="ECO:0000313" key="3">
    <source>
        <dbReference type="Proteomes" id="UP000638263"/>
    </source>
</evidence>
<reference evidence="2" key="2">
    <citation type="submission" date="2020-09" db="EMBL/GenBank/DDBJ databases">
        <authorList>
            <person name="Sun Q."/>
            <person name="Zhou Y."/>
        </authorList>
    </citation>
    <scope>NUCLEOTIDE SEQUENCE</scope>
    <source>
        <strain evidence="2">CGMCC 4.3508</strain>
    </source>
</reference>
<sequence>MVTDFVDDLARTRRRRSTPATLPPETLLLLCAEHTRQAAPGPAQCVRHAIAGEFPVPSNLLRYR</sequence>
<dbReference type="AlphaFoldDB" id="A0A917R553"/>
<proteinExistence type="predicted"/>
<gene>
    <name evidence="2" type="ORF">GCM10011588_00380</name>
</gene>
<accession>A0A917R553</accession>
<dbReference type="EMBL" id="BMMH01000001">
    <property type="protein sequence ID" value="GGK90012.1"/>
    <property type="molecule type" value="Genomic_DNA"/>
</dbReference>
<dbReference type="Proteomes" id="UP000638263">
    <property type="component" value="Unassembled WGS sequence"/>
</dbReference>
<name>A0A917R553_9NOCA</name>
<protein>
    <submittedName>
        <fullName evidence="2">Uncharacterized protein</fullName>
    </submittedName>
</protein>
<comment type="caution">
    <text evidence="2">The sequence shown here is derived from an EMBL/GenBank/DDBJ whole genome shotgun (WGS) entry which is preliminary data.</text>
</comment>
<organism evidence="2 3">
    <name type="scientific">Nocardia jinanensis</name>
    <dbReference type="NCBI Taxonomy" id="382504"/>
    <lineage>
        <taxon>Bacteria</taxon>
        <taxon>Bacillati</taxon>
        <taxon>Actinomycetota</taxon>
        <taxon>Actinomycetes</taxon>
        <taxon>Mycobacteriales</taxon>
        <taxon>Nocardiaceae</taxon>
        <taxon>Nocardia</taxon>
    </lineage>
</organism>
<keyword evidence="3" id="KW-1185">Reference proteome</keyword>
<feature type="region of interest" description="Disordered" evidence="1">
    <location>
        <begin position="1"/>
        <end position="20"/>
    </location>
</feature>
<evidence type="ECO:0000313" key="2">
    <source>
        <dbReference type="EMBL" id="GGK90012.1"/>
    </source>
</evidence>
<reference evidence="2" key="1">
    <citation type="journal article" date="2014" name="Int. J. Syst. Evol. Microbiol.">
        <title>Complete genome sequence of Corynebacterium casei LMG S-19264T (=DSM 44701T), isolated from a smear-ripened cheese.</title>
        <authorList>
            <consortium name="US DOE Joint Genome Institute (JGI-PGF)"/>
            <person name="Walter F."/>
            <person name="Albersmeier A."/>
            <person name="Kalinowski J."/>
            <person name="Ruckert C."/>
        </authorList>
    </citation>
    <scope>NUCLEOTIDE SEQUENCE</scope>
    <source>
        <strain evidence="2">CGMCC 4.3508</strain>
    </source>
</reference>
<evidence type="ECO:0000256" key="1">
    <source>
        <dbReference type="SAM" id="MobiDB-lite"/>
    </source>
</evidence>